<organism evidence="10">
    <name type="scientific">Cupriavidus oxalaticus</name>
    <dbReference type="NCBI Taxonomy" id="96344"/>
    <lineage>
        <taxon>Bacteria</taxon>
        <taxon>Pseudomonadati</taxon>
        <taxon>Pseudomonadota</taxon>
        <taxon>Betaproteobacteria</taxon>
        <taxon>Burkholderiales</taxon>
        <taxon>Burkholderiaceae</taxon>
        <taxon>Cupriavidus</taxon>
    </lineage>
</organism>
<feature type="transmembrane region" description="Helical" evidence="7">
    <location>
        <begin position="166"/>
        <end position="183"/>
    </location>
</feature>
<reference evidence="9 11" key="2">
    <citation type="submission" date="2021-02" db="EMBL/GenBank/DDBJ databases">
        <title>Complete Genome Sequence of Cupriavidus oxalaticus Strain Ox1, a Soil Oxalate-Degrading Species.</title>
        <authorList>
            <person name="Palmieri F."/>
            <person name="Udriet P."/>
            <person name="Deuasquier M."/>
            <person name="Beaudoing E."/>
            <person name="Johnson S.L."/>
            <person name="Davenport K.W."/>
            <person name="Chain P.S."/>
            <person name="Bindschedler S."/>
            <person name="Junier P."/>
        </authorList>
    </citation>
    <scope>NUCLEOTIDE SEQUENCE [LARGE SCALE GENOMIC DNA]</scope>
    <source>
        <strain evidence="9 11">Ox1</strain>
    </source>
</reference>
<comment type="subcellular location">
    <subcellularLocation>
        <location evidence="1 7">Cell membrane</location>
        <topology evidence="1 7">Multi-pass membrane protein</topology>
    </subcellularLocation>
</comment>
<dbReference type="GeneID" id="303493083"/>
<dbReference type="OrthoDB" id="9803623at2"/>
<dbReference type="CDD" id="cd06261">
    <property type="entry name" value="TM_PBP2"/>
    <property type="match status" value="1"/>
</dbReference>
<comment type="similarity">
    <text evidence="7">Belongs to the binding-protein-dependent transport system permease family.</text>
</comment>
<dbReference type="Gene3D" id="1.10.3720.10">
    <property type="entry name" value="MetI-like"/>
    <property type="match status" value="1"/>
</dbReference>
<evidence type="ECO:0000256" key="1">
    <source>
        <dbReference type="ARBA" id="ARBA00004651"/>
    </source>
</evidence>
<dbReference type="AlphaFoldDB" id="A0A375G6G7"/>
<name>A0A375G6G7_9BURK</name>
<dbReference type="Proteomes" id="UP000256862">
    <property type="component" value="Chromosome CO2235"/>
</dbReference>
<dbReference type="InterPro" id="IPR035906">
    <property type="entry name" value="MetI-like_sf"/>
</dbReference>
<evidence type="ECO:0000256" key="2">
    <source>
        <dbReference type="ARBA" id="ARBA00022448"/>
    </source>
</evidence>
<feature type="transmembrane region" description="Helical" evidence="7">
    <location>
        <begin position="98"/>
        <end position="120"/>
    </location>
</feature>
<dbReference type="GO" id="GO:0005886">
    <property type="term" value="C:plasma membrane"/>
    <property type="evidence" value="ECO:0007669"/>
    <property type="project" value="UniProtKB-SubCell"/>
</dbReference>
<feature type="domain" description="ABC transmembrane type-1" evidence="8">
    <location>
        <begin position="92"/>
        <end position="289"/>
    </location>
</feature>
<sequence length="303" mass="32985">MPIAKRLLHGLISILGASVIIFLISRLSGDPLALLLPADAPPDVIAQTRQHLGLDKPLVAQYLVFLSHAVTGDFGNSYRWQEPALGLILERLPATVELALAALGFSIAMAVPFGVLSAVYRGSWFDRFAKVFAMLGQAMPNFWVGLLLILFFAVQLNWLPAFGRDSWNSLVLPAIALGWYPVAAQTRVVRSAMLDVLDSDYIRMGRAMGLPEGVLVWKYALRNAAIPLVTILGVYFAAMLGGAFVVEVIFAWPGVGRTVVEAVFARDFPVVQAGVMLTSVLFVLSNLLVDLSYGLIDPRIRHA</sequence>
<keyword evidence="2 7" id="KW-0813">Transport</keyword>
<feature type="transmembrane region" description="Helical" evidence="7">
    <location>
        <begin position="7"/>
        <end position="27"/>
    </location>
</feature>
<evidence type="ECO:0000256" key="3">
    <source>
        <dbReference type="ARBA" id="ARBA00022475"/>
    </source>
</evidence>
<dbReference type="PANTHER" id="PTHR43163:SF6">
    <property type="entry name" value="DIPEPTIDE TRANSPORT SYSTEM PERMEASE PROTEIN DPPB-RELATED"/>
    <property type="match status" value="1"/>
</dbReference>
<dbReference type="SUPFAM" id="SSF161098">
    <property type="entry name" value="MetI-like"/>
    <property type="match status" value="1"/>
</dbReference>
<keyword evidence="6 7" id="KW-0472">Membrane</keyword>
<dbReference type="PROSITE" id="PS50928">
    <property type="entry name" value="ABC_TM1"/>
    <property type="match status" value="1"/>
</dbReference>
<evidence type="ECO:0000313" key="11">
    <source>
        <dbReference type="Proteomes" id="UP000623307"/>
    </source>
</evidence>
<dbReference type="InterPro" id="IPR000515">
    <property type="entry name" value="MetI-like"/>
</dbReference>
<feature type="transmembrane region" description="Helical" evidence="7">
    <location>
        <begin position="273"/>
        <end position="296"/>
    </location>
</feature>
<evidence type="ECO:0000256" key="4">
    <source>
        <dbReference type="ARBA" id="ARBA00022692"/>
    </source>
</evidence>
<dbReference type="EMBL" id="CP069812">
    <property type="protein sequence ID" value="QRQ93574.1"/>
    <property type="molecule type" value="Genomic_DNA"/>
</dbReference>
<accession>A0A375G6G7</accession>
<keyword evidence="4 7" id="KW-0812">Transmembrane</keyword>
<evidence type="ECO:0000256" key="6">
    <source>
        <dbReference type="ARBA" id="ARBA00023136"/>
    </source>
</evidence>
<dbReference type="RefSeq" id="WP_063240113.1">
    <property type="nucleotide sequence ID" value="NZ_CP069810.1"/>
</dbReference>
<keyword evidence="3" id="KW-1003">Cell membrane</keyword>
<dbReference type="Pfam" id="PF00528">
    <property type="entry name" value="BPD_transp_1"/>
    <property type="match status" value="1"/>
</dbReference>
<evidence type="ECO:0000313" key="10">
    <source>
        <dbReference type="EMBL" id="SPC14337.1"/>
    </source>
</evidence>
<keyword evidence="5 7" id="KW-1133">Transmembrane helix</keyword>
<evidence type="ECO:0000256" key="5">
    <source>
        <dbReference type="ARBA" id="ARBA00022989"/>
    </source>
</evidence>
<feature type="transmembrane region" description="Helical" evidence="7">
    <location>
        <begin position="228"/>
        <end position="253"/>
    </location>
</feature>
<dbReference type="GO" id="GO:0071916">
    <property type="term" value="F:dipeptide transmembrane transporter activity"/>
    <property type="evidence" value="ECO:0007669"/>
    <property type="project" value="TreeGrafter"/>
</dbReference>
<evidence type="ECO:0000256" key="7">
    <source>
        <dbReference type="RuleBase" id="RU363032"/>
    </source>
</evidence>
<dbReference type="Pfam" id="PF19300">
    <property type="entry name" value="BPD_transp_1_N"/>
    <property type="match status" value="1"/>
</dbReference>
<evidence type="ECO:0000313" key="9">
    <source>
        <dbReference type="EMBL" id="QRQ93574.1"/>
    </source>
</evidence>
<keyword evidence="11" id="KW-1185">Reference proteome</keyword>
<dbReference type="Proteomes" id="UP000623307">
    <property type="component" value="Chromosome 2"/>
</dbReference>
<proteinExistence type="inferred from homology"/>
<gene>
    <name evidence="10" type="primary">yliC</name>
    <name evidence="10" type="ORF">CO2235_200193</name>
    <name evidence="9" type="ORF">JTE92_26280</name>
</gene>
<feature type="transmembrane region" description="Helical" evidence="7">
    <location>
        <begin position="132"/>
        <end position="154"/>
    </location>
</feature>
<evidence type="ECO:0000259" key="8">
    <source>
        <dbReference type="PROSITE" id="PS50928"/>
    </source>
</evidence>
<dbReference type="EMBL" id="OGUS01000121">
    <property type="protein sequence ID" value="SPC14337.1"/>
    <property type="molecule type" value="Genomic_DNA"/>
</dbReference>
<reference evidence="10" key="1">
    <citation type="submission" date="2018-01" db="EMBL/GenBank/DDBJ databases">
        <authorList>
            <person name="Clerissi C."/>
        </authorList>
    </citation>
    <scope>NUCLEOTIDE SEQUENCE</scope>
    <source>
        <strain evidence="10">Cupriavidus oxalaticus LMG 2235</strain>
    </source>
</reference>
<dbReference type="InterPro" id="IPR045621">
    <property type="entry name" value="BPD_transp_1_N"/>
</dbReference>
<protein>
    <submittedName>
        <fullName evidence="9">ABC transporter permease</fullName>
    </submittedName>
    <submittedName>
        <fullName evidence="10">Peptide transporter permease subunit: membrane component of ABC superfamily</fullName>
    </submittedName>
</protein>
<dbReference type="PANTHER" id="PTHR43163">
    <property type="entry name" value="DIPEPTIDE TRANSPORT SYSTEM PERMEASE PROTEIN DPPB-RELATED"/>
    <property type="match status" value="1"/>
</dbReference>